<feature type="region of interest" description="Disordered" evidence="1">
    <location>
        <begin position="163"/>
        <end position="262"/>
    </location>
</feature>
<gene>
    <name evidence="2" type="ORF">FCC1311_032102</name>
</gene>
<accession>A0A2R5G7G6</accession>
<dbReference type="Proteomes" id="UP000241890">
    <property type="component" value="Unassembled WGS sequence"/>
</dbReference>
<feature type="compositionally biased region" description="Basic and acidic residues" evidence="1">
    <location>
        <begin position="183"/>
        <end position="193"/>
    </location>
</feature>
<dbReference type="AlphaFoldDB" id="A0A2R5G7G6"/>
<dbReference type="EMBL" id="BEYU01000027">
    <property type="protein sequence ID" value="GBG26987.1"/>
    <property type="molecule type" value="Genomic_DNA"/>
</dbReference>
<evidence type="ECO:0000313" key="3">
    <source>
        <dbReference type="Proteomes" id="UP000241890"/>
    </source>
</evidence>
<comment type="caution">
    <text evidence="2">The sequence shown here is derived from an EMBL/GenBank/DDBJ whole genome shotgun (WGS) entry which is preliminary data.</text>
</comment>
<organism evidence="2 3">
    <name type="scientific">Hondaea fermentalgiana</name>
    <dbReference type="NCBI Taxonomy" id="2315210"/>
    <lineage>
        <taxon>Eukaryota</taxon>
        <taxon>Sar</taxon>
        <taxon>Stramenopiles</taxon>
        <taxon>Bigyra</taxon>
        <taxon>Labyrinthulomycetes</taxon>
        <taxon>Thraustochytrida</taxon>
        <taxon>Thraustochytriidae</taxon>
        <taxon>Hondaea</taxon>
    </lineage>
</organism>
<evidence type="ECO:0000313" key="2">
    <source>
        <dbReference type="EMBL" id="GBG26987.1"/>
    </source>
</evidence>
<proteinExistence type="predicted"/>
<feature type="compositionally biased region" description="Low complexity" evidence="1">
    <location>
        <begin position="228"/>
        <end position="243"/>
    </location>
</feature>
<name>A0A2R5G7G6_9STRA</name>
<keyword evidence="3" id="KW-1185">Reference proteome</keyword>
<evidence type="ECO:0000256" key="1">
    <source>
        <dbReference type="SAM" id="MobiDB-lite"/>
    </source>
</evidence>
<protein>
    <submittedName>
        <fullName evidence="2">Uncharacterized protein</fullName>
    </submittedName>
</protein>
<dbReference type="InParanoid" id="A0A2R5G7G6"/>
<reference evidence="2 3" key="1">
    <citation type="submission" date="2017-12" db="EMBL/GenBank/DDBJ databases">
        <title>Sequencing, de novo assembly and annotation of complete genome of a new Thraustochytrid species, strain FCC1311.</title>
        <authorList>
            <person name="Sedici K."/>
            <person name="Godart F."/>
            <person name="Aiese Cigliano R."/>
            <person name="Sanseverino W."/>
            <person name="Barakat M."/>
            <person name="Ortet P."/>
            <person name="Marechal E."/>
            <person name="Cagnac O."/>
            <person name="Amato A."/>
        </authorList>
    </citation>
    <scope>NUCLEOTIDE SEQUENCE [LARGE SCALE GENOMIC DNA]</scope>
</reference>
<feature type="region of interest" description="Disordered" evidence="1">
    <location>
        <begin position="90"/>
        <end position="112"/>
    </location>
</feature>
<sequence>MAQATAASSSASSLASRYSAQALEDKAQELVALYSDLEAVQATLTSLPQSLKHRVTVPVGKQRQAPRGGNSMKEDANGFVELRETLEEAEALSREAVPSTSSAPRALTEEERAKSRAIWDQFAKLEEENDPEAIAAAEAALDAQEQRERAEAEMSMDEFYANFLNQGRGAPQEAPMAASGRSSKSEAADEMARKAAAVPGSGGVVGSSAFSGHVMERESGSLEPPRAPASSTASGSAPSAESAAKPKRVSLFKKNLAAGKST</sequence>